<protein>
    <submittedName>
        <fullName evidence="3">LmbQ</fullName>
    </submittedName>
</protein>
<dbReference type="PANTHER" id="PTHR43666:SF1">
    <property type="entry name" value="CONSERVED PROTEIN"/>
    <property type="match status" value="1"/>
</dbReference>
<dbReference type="GO" id="GO:0008237">
    <property type="term" value="F:metallopeptidase activity"/>
    <property type="evidence" value="ECO:0007669"/>
    <property type="project" value="InterPro"/>
</dbReference>
<dbReference type="SUPFAM" id="SSF111283">
    <property type="entry name" value="Putative modulator of DNA gyrase, PmbA/TldD"/>
    <property type="match status" value="1"/>
</dbReference>
<reference evidence="4 5" key="2">
    <citation type="submission" date="2016-07" db="EMBL/GenBank/DDBJ databases">
        <title>Enhancement of antibiotic productionsby engineered nitrateutilization in actinobacteria.</title>
        <authorList>
            <person name="Meng S.C."/>
        </authorList>
    </citation>
    <scope>NUCLEOTIDE SEQUENCE [LARGE SCALE GENOMIC DNA]</scope>
    <source>
        <strain evidence="4 5">NRRL 2936</strain>
    </source>
</reference>
<dbReference type="EMBL" id="EU124663">
    <property type="protein sequence ID" value="ABX00616.1"/>
    <property type="molecule type" value="Genomic_DNA"/>
</dbReference>
<evidence type="ECO:0000313" key="3">
    <source>
        <dbReference type="EMBL" id="ABX00616.1"/>
    </source>
</evidence>
<accession>A9Y8T0</accession>
<feature type="region of interest" description="Disordered" evidence="1">
    <location>
        <begin position="24"/>
        <end position="56"/>
    </location>
</feature>
<evidence type="ECO:0000256" key="1">
    <source>
        <dbReference type="SAM" id="MobiDB-lite"/>
    </source>
</evidence>
<feature type="domain" description="Metalloprotease TldD/E C-terminal" evidence="2">
    <location>
        <begin position="153"/>
        <end position="335"/>
    </location>
</feature>
<dbReference type="EMBL" id="CP016438">
    <property type="protein sequence ID" value="ANS62476.1"/>
    <property type="molecule type" value="Genomic_DNA"/>
</dbReference>
<dbReference type="OrthoDB" id="9803213at2"/>
<dbReference type="InterPro" id="IPR036059">
    <property type="entry name" value="TldD/PmbA_sf"/>
</dbReference>
<dbReference type="RefSeq" id="WP_079164362.1">
    <property type="nucleotide sequence ID" value="NZ_CP016438.1"/>
</dbReference>
<keyword evidence="5" id="KW-1185">Reference proteome</keyword>
<dbReference type="GO" id="GO:0006508">
    <property type="term" value="P:proteolysis"/>
    <property type="evidence" value="ECO:0007669"/>
    <property type="project" value="InterPro"/>
</dbReference>
<reference evidence="3" key="1">
    <citation type="journal article" date="2008" name="Folia Microbiol. (Praha)">
        <title>Sequence analysis and heterologous expression of the lincomycin biosynthetic cluster of the type strain Streptomyces lincolnensis ATCC 25466.</title>
        <authorList>
            <person name="Koberska M."/>
            <person name="Kopecky J."/>
            <person name="Olsovska J."/>
            <person name="Jelinkova M."/>
            <person name="Ulanova D."/>
            <person name="Man P."/>
            <person name="Flieger M."/>
            <person name="Janata J."/>
        </authorList>
    </citation>
    <scope>NUCLEOTIDE SEQUENCE</scope>
</reference>
<sequence length="368" mass="37873">MSAWRRARVGTLRFARSRVTSHVERDHCDGTEGDCPGGPARPPVDGAPPPGPDAATGRMELLSALLAATSDGHELYGRIEDLTGTTGARAASGAAATGAVARRTVLVTAALGETTRTRATVLPDLSAPPPLPTDLVPPLVELPRYTGALPPHTVLEPMAFAELLAEFAAVALAVHGPDDVERFRRHWDGTRVGVPALTVTDSPGALGGWPVDSEGTTAARLPLVEAGTVVGCALDRATADALGRAPTGRASREVSGLAAYPANLVVELPEAPAAPEPYLRVERLHYVSVVDADTGTLTAATRDFTTVVADGRAVGAVPSVRFSVRVPSLLRSIAGGLGPAHTVPVSWGGCVVRSPAVLVTDLPLLSTA</sequence>
<evidence type="ECO:0000313" key="4">
    <source>
        <dbReference type="EMBL" id="ANS62476.1"/>
    </source>
</evidence>
<dbReference type="InterPro" id="IPR045569">
    <property type="entry name" value="Metalloprtase-TldD/E_C"/>
</dbReference>
<proteinExistence type="predicted"/>
<dbReference type="PANTHER" id="PTHR43666">
    <property type="entry name" value="TLDD PROTEIN"/>
    <property type="match status" value="1"/>
</dbReference>
<name>A9Y8T0_STRLN</name>
<evidence type="ECO:0000313" key="5">
    <source>
        <dbReference type="Proteomes" id="UP000092598"/>
    </source>
</evidence>
<dbReference type="Pfam" id="PF19289">
    <property type="entry name" value="PmbA_TldD_3rd"/>
    <property type="match status" value="1"/>
</dbReference>
<dbReference type="Proteomes" id="UP000092598">
    <property type="component" value="Chromosome"/>
</dbReference>
<gene>
    <name evidence="4" type="ORF">SLINC_0252</name>
</gene>
<dbReference type="STRING" id="1915.SLINC_0252"/>
<organism evidence="3">
    <name type="scientific">Streptomyces lincolnensis</name>
    <dbReference type="NCBI Taxonomy" id="1915"/>
    <lineage>
        <taxon>Bacteria</taxon>
        <taxon>Bacillati</taxon>
        <taxon>Actinomycetota</taxon>
        <taxon>Actinomycetes</taxon>
        <taxon>Kitasatosporales</taxon>
        <taxon>Streptomycetaceae</taxon>
        <taxon>Streptomyces</taxon>
    </lineage>
</organism>
<dbReference type="KEGG" id="sls:SLINC_0252"/>
<feature type="compositionally biased region" description="Pro residues" evidence="1">
    <location>
        <begin position="39"/>
        <end position="52"/>
    </location>
</feature>
<dbReference type="AlphaFoldDB" id="A9Y8T0"/>
<evidence type="ECO:0000259" key="2">
    <source>
        <dbReference type="Pfam" id="PF19289"/>
    </source>
</evidence>